<dbReference type="GeneID" id="11516423"/>
<feature type="compositionally biased region" description="Basic and acidic residues" evidence="1">
    <location>
        <begin position="72"/>
        <end position="91"/>
    </location>
</feature>
<feature type="region of interest" description="Disordered" evidence="1">
    <location>
        <begin position="70"/>
        <end position="97"/>
    </location>
</feature>
<organism evidence="2 3">
    <name type="scientific">Thermothielavioides terrestris (strain ATCC 38088 / NRRL 8126)</name>
    <name type="common">Thielavia terrestris</name>
    <dbReference type="NCBI Taxonomy" id="578455"/>
    <lineage>
        <taxon>Eukaryota</taxon>
        <taxon>Fungi</taxon>
        <taxon>Dikarya</taxon>
        <taxon>Ascomycota</taxon>
        <taxon>Pezizomycotina</taxon>
        <taxon>Sordariomycetes</taxon>
        <taxon>Sordariomycetidae</taxon>
        <taxon>Sordariales</taxon>
        <taxon>Chaetomiaceae</taxon>
        <taxon>Thermothielavioides</taxon>
        <taxon>Thermothielavioides terrestris</taxon>
    </lineage>
</organism>
<reference evidence="2 3" key="1">
    <citation type="journal article" date="2011" name="Nat. Biotechnol.">
        <title>Comparative genomic analysis of the thermophilic biomass-degrading fungi Myceliophthora thermophila and Thielavia terrestris.</title>
        <authorList>
            <person name="Berka R.M."/>
            <person name="Grigoriev I.V."/>
            <person name="Otillar R."/>
            <person name="Salamov A."/>
            <person name="Grimwood J."/>
            <person name="Reid I."/>
            <person name="Ishmael N."/>
            <person name="John T."/>
            <person name="Darmond C."/>
            <person name="Moisan M.-C."/>
            <person name="Henrissat B."/>
            <person name="Coutinho P.M."/>
            <person name="Lombard V."/>
            <person name="Natvig D.O."/>
            <person name="Lindquist E."/>
            <person name="Schmutz J."/>
            <person name="Lucas S."/>
            <person name="Harris P."/>
            <person name="Powlowski J."/>
            <person name="Bellemare A."/>
            <person name="Taylor D."/>
            <person name="Butler G."/>
            <person name="de Vries R.P."/>
            <person name="Allijn I.E."/>
            <person name="van den Brink J."/>
            <person name="Ushinsky S."/>
            <person name="Storms R."/>
            <person name="Powell A.J."/>
            <person name="Paulsen I.T."/>
            <person name="Elbourne L.D.H."/>
            <person name="Baker S.E."/>
            <person name="Magnuson J."/>
            <person name="LaBoissiere S."/>
            <person name="Clutterbuck A.J."/>
            <person name="Martinez D."/>
            <person name="Wogulis M."/>
            <person name="de Leon A.L."/>
            <person name="Rey M.W."/>
            <person name="Tsang A."/>
        </authorList>
    </citation>
    <scope>NUCLEOTIDE SEQUENCE [LARGE SCALE GENOMIC DNA]</scope>
    <source>
        <strain evidence="3">ATCC 38088 / NRRL 8126</strain>
    </source>
</reference>
<dbReference type="Proteomes" id="UP000008181">
    <property type="component" value="Chromosome 3"/>
</dbReference>
<accession>G2R805</accession>
<evidence type="ECO:0000256" key="1">
    <source>
        <dbReference type="SAM" id="MobiDB-lite"/>
    </source>
</evidence>
<sequence length="279" mass="30200">MAMAMALCCLGGDRQKVSCSLGMAFGLANHDAVVVAGLVKLAGLAWWKPMWTVQEIALARRLWCGRNGGLRQRHESHDSRVLATESPDRPGPRAPKLVLEKPGQRVPFITGTRSASFLHRIMDGEMIDAVTRERSRGNPCDFLERLVGSVMAFQTFGLALHCFEGLHNLGTRSEGGIVKRPIDPDIQRVTLPASWDMLVSANGIAVCLQASEAHDGATSPEVAEVLQAVLFSPKVAKDGDAGRMRGPFLHQHGKLGLISGSLPRHRSQRVLHLGLGKGL</sequence>
<evidence type="ECO:0000313" key="2">
    <source>
        <dbReference type="EMBL" id="AEO68064.1"/>
    </source>
</evidence>
<dbReference type="AlphaFoldDB" id="G2R805"/>
<gene>
    <name evidence="2" type="ORF">THITE_2117393</name>
</gene>
<protein>
    <submittedName>
        <fullName evidence="2">Uncharacterized protein</fullName>
    </submittedName>
</protein>
<name>G2R805_THETT</name>
<proteinExistence type="predicted"/>
<evidence type="ECO:0000313" key="3">
    <source>
        <dbReference type="Proteomes" id="UP000008181"/>
    </source>
</evidence>
<dbReference type="KEGG" id="ttt:THITE_2117393"/>
<dbReference type="EMBL" id="CP003011">
    <property type="protein sequence ID" value="AEO68064.1"/>
    <property type="molecule type" value="Genomic_DNA"/>
</dbReference>
<keyword evidence="3" id="KW-1185">Reference proteome</keyword>
<dbReference type="RefSeq" id="XP_003654400.1">
    <property type="nucleotide sequence ID" value="XM_003654352.1"/>
</dbReference>
<dbReference type="HOGENOM" id="CLU_998134_0_0_1"/>